<evidence type="ECO:0000256" key="2">
    <source>
        <dbReference type="SAM" id="Phobius"/>
    </source>
</evidence>
<comment type="caution">
    <text evidence="3">The sequence shown here is derived from an EMBL/GenBank/DDBJ whole genome shotgun (WGS) entry which is preliminary data.</text>
</comment>
<reference evidence="4" key="1">
    <citation type="journal article" date="2019" name="Int. J. Syst. Evol. Microbiol.">
        <title>The Global Catalogue of Microorganisms (GCM) 10K type strain sequencing project: providing services to taxonomists for standard genome sequencing and annotation.</title>
        <authorList>
            <consortium name="The Broad Institute Genomics Platform"/>
            <consortium name="The Broad Institute Genome Sequencing Center for Infectious Disease"/>
            <person name="Wu L."/>
            <person name="Ma J."/>
        </authorList>
    </citation>
    <scope>NUCLEOTIDE SEQUENCE [LARGE SCALE GENOMIC DNA]</scope>
    <source>
        <strain evidence="4">JCM 17738</strain>
    </source>
</reference>
<evidence type="ECO:0000256" key="1">
    <source>
        <dbReference type="SAM" id="MobiDB-lite"/>
    </source>
</evidence>
<feature type="transmembrane region" description="Helical" evidence="2">
    <location>
        <begin position="128"/>
        <end position="147"/>
    </location>
</feature>
<keyword evidence="4" id="KW-1185">Reference proteome</keyword>
<evidence type="ECO:0000313" key="4">
    <source>
        <dbReference type="Proteomes" id="UP001500390"/>
    </source>
</evidence>
<organism evidence="3 4">
    <name type="scientific">Ornithinibacter aureus</name>
    <dbReference type="NCBI Taxonomy" id="622664"/>
    <lineage>
        <taxon>Bacteria</taxon>
        <taxon>Bacillati</taxon>
        <taxon>Actinomycetota</taxon>
        <taxon>Actinomycetes</taxon>
        <taxon>Micrococcales</taxon>
        <taxon>Intrasporangiaceae</taxon>
        <taxon>Ornithinibacter</taxon>
    </lineage>
</organism>
<dbReference type="EMBL" id="BAABFX010000052">
    <property type="protein sequence ID" value="GAA4403545.1"/>
    <property type="molecule type" value="Genomic_DNA"/>
</dbReference>
<feature type="transmembrane region" description="Helical" evidence="2">
    <location>
        <begin position="275"/>
        <end position="296"/>
    </location>
</feature>
<proteinExistence type="predicted"/>
<feature type="transmembrane region" description="Helical" evidence="2">
    <location>
        <begin position="71"/>
        <end position="92"/>
    </location>
</feature>
<keyword evidence="2" id="KW-0472">Membrane</keyword>
<feature type="transmembrane region" description="Helical" evidence="2">
    <location>
        <begin position="202"/>
        <end position="229"/>
    </location>
</feature>
<dbReference type="Pfam" id="PF20176">
    <property type="entry name" value="DUF6541"/>
    <property type="match status" value="1"/>
</dbReference>
<protein>
    <submittedName>
        <fullName evidence="3">Uncharacterized protein</fullName>
    </submittedName>
</protein>
<feature type="transmembrane region" description="Helical" evidence="2">
    <location>
        <begin position="410"/>
        <end position="429"/>
    </location>
</feature>
<feature type="transmembrane region" description="Helical" evidence="2">
    <location>
        <begin position="359"/>
        <end position="381"/>
    </location>
</feature>
<feature type="transmembrane region" description="Helical" evidence="2">
    <location>
        <begin position="506"/>
        <end position="528"/>
    </location>
</feature>
<evidence type="ECO:0000313" key="3">
    <source>
        <dbReference type="EMBL" id="GAA4403545.1"/>
    </source>
</evidence>
<keyword evidence="2" id="KW-1133">Transmembrane helix</keyword>
<feature type="transmembrane region" description="Helical" evidence="2">
    <location>
        <begin position="40"/>
        <end position="65"/>
    </location>
</feature>
<feature type="transmembrane region" description="Helical" evidence="2">
    <location>
        <begin position="14"/>
        <end position="33"/>
    </location>
</feature>
<gene>
    <name evidence="3" type="ORF">GCM10023153_33610</name>
</gene>
<feature type="transmembrane region" description="Helical" evidence="2">
    <location>
        <begin position="241"/>
        <end position="269"/>
    </location>
</feature>
<feature type="region of interest" description="Disordered" evidence="1">
    <location>
        <begin position="678"/>
        <end position="701"/>
    </location>
</feature>
<dbReference type="Proteomes" id="UP001500390">
    <property type="component" value="Unassembled WGS sequence"/>
</dbReference>
<dbReference type="InterPro" id="IPR046671">
    <property type="entry name" value="DUF6541"/>
</dbReference>
<sequence length="701" mass="72933">MRVLTPGTHAWPDVIVPVLVALALLVVPGAVTLRLLGARALLSLAAAPTVSTLIIVGGGSVTAALGRPWSIVIVVFATLTTWLVAGMCSALITRLRRRHLDSAREDSASAAAAASRGDAPMAPAWADAAWLLVGTAIAAVIIGWVLIHSTDSPEQFPQHPDTIFHLGTTQWMAQNLDVSFQHGLRFTGTLTNTSYPVGFHSMAATVSLITGVPAVVSTSALVLATAAVIWPFGMGLLSRTVFGGAVAAGLGALSSALFIAFPFMLIGFGPLWPNLYGQAMVPAVLSAALGVIGILARNGQSPGTPATCAVVILVALPGLAVAHPQAVLTADVLAAVATWTAAARRMCGGPGTPHRRLTFLVVNAGLAAAALASVALAPASMRDTGEPGPEMTSADALSDIAGLAPRDAGAAPAMAVVVVLGIAVVLILLRTALWIVPALALFTAAYFLNTAVDDTVARLVTWPWFNNAIRLAGVAVLPAALAATAALLAPARLIAPRLTGGGSRAWMVESACAAGLAALLVIPTGAGIQRDIEWLWPYYHPGTARSWVSPEELLDLRELAGSLPEGAVVAASPWNGGSYMYIVAGTQMFWPTEKTNTTTERRLLALLLNDIDTNPVICRFAKEAGITHALTGGVPFLWGEEEARMEFGGVDGIHESPAWREVARSGDYRLFELTQCPPESRPQGDRVDVETFPGSSYLRVG</sequence>
<keyword evidence="2" id="KW-0812">Transmembrane</keyword>
<feature type="transmembrane region" description="Helical" evidence="2">
    <location>
        <begin position="303"/>
        <end position="322"/>
    </location>
</feature>
<feature type="transmembrane region" description="Helical" evidence="2">
    <location>
        <begin position="472"/>
        <end position="494"/>
    </location>
</feature>
<name>A0ABP8KCT7_9MICO</name>
<feature type="transmembrane region" description="Helical" evidence="2">
    <location>
        <begin position="328"/>
        <end position="347"/>
    </location>
</feature>
<accession>A0ABP8KCT7</accession>
<feature type="transmembrane region" description="Helical" evidence="2">
    <location>
        <begin position="434"/>
        <end position="452"/>
    </location>
</feature>